<dbReference type="Proteomes" id="UP000663829">
    <property type="component" value="Unassembled WGS sequence"/>
</dbReference>
<evidence type="ECO:0000313" key="6">
    <source>
        <dbReference type="Proteomes" id="UP000663829"/>
    </source>
</evidence>
<dbReference type="OrthoDB" id="10015475at2759"/>
<dbReference type="EMBL" id="CAJOBC010001904">
    <property type="protein sequence ID" value="CAF3705146.1"/>
    <property type="molecule type" value="Genomic_DNA"/>
</dbReference>
<dbReference type="EMBL" id="CAJNOQ010001904">
    <property type="protein sequence ID" value="CAF0926629.1"/>
    <property type="molecule type" value="Genomic_DNA"/>
</dbReference>
<proteinExistence type="predicted"/>
<dbReference type="Proteomes" id="UP000682733">
    <property type="component" value="Unassembled WGS sequence"/>
</dbReference>
<evidence type="ECO:0000313" key="4">
    <source>
        <dbReference type="EMBL" id="CAF3617918.1"/>
    </source>
</evidence>
<evidence type="ECO:0000313" key="3">
    <source>
        <dbReference type="EMBL" id="CAF0926629.1"/>
    </source>
</evidence>
<dbReference type="Proteomes" id="UP000677228">
    <property type="component" value="Unassembled WGS sequence"/>
</dbReference>
<comment type="caution">
    <text evidence="3">The sequence shown here is derived from an EMBL/GenBank/DDBJ whole genome shotgun (WGS) entry which is preliminary data.</text>
</comment>
<feature type="region of interest" description="Disordered" evidence="1">
    <location>
        <begin position="1"/>
        <end position="145"/>
    </location>
</feature>
<feature type="compositionally biased region" description="Polar residues" evidence="1">
    <location>
        <begin position="1"/>
        <end position="17"/>
    </location>
</feature>
<name>A0A814BGK2_9BILA</name>
<dbReference type="EMBL" id="CAJNOK010001859">
    <property type="protein sequence ID" value="CAF0833246.1"/>
    <property type="molecule type" value="Genomic_DNA"/>
</dbReference>
<feature type="compositionally biased region" description="Basic and acidic residues" evidence="1">
    <location>
        <begin position="108"/>
        <end position="118"/>
    </location>
</feature>
<feature type="compositionally biased region" description="Polar residues" evidence="1">
    <location>
        <begin position="30"/>
        <end position="53"/>
    </location>
</feature>
<evidence type="ECO:0000313" key="5">
    <source>
        <dbReference type="EMBL" id="CAF3705146.1"/>
    </source>
</evidence>
<organism evidence="3 6">
    <name type="scientific">Didymodactylos carnosus</name>
    <dbReference type="NCBI Taxonomy" id="1234261"/>
    <lineage>
        <taxon>Eukaryota</taxon>
        <taxon>Metazoa</taxon>
        <taxon>Spiralia</taxon>
        <taxon>Gnathifera</taxon>
        <taxon>Rotifera</taxon>
        <taxon>Eurotatoria</taxon>
        <taxon>Bdelloidea</taxon>
        <taxon>Philodinida</taxon>
        <taxon>Philodinidae</taxon>
        <taxon>Didymodactylos</taxon>
    </lineage>
</organism>
<accession>A0A814BGK2</accession>
<protein>
    <submittedName>
        <fullName evidence="3">Uncharacterized protein</fullName>
    </submittedName>
</protein>
<dbReference type="EMBL" id="CAJOBA010001859">
    <property type="protein sequence ID" value="CAF3617918.1"/>
    <property type="molecule type" value="Genomic_DNA"/>
</dbReference>
<dbReference type="AlphaFoldDB" id="A0A814BGK2"/>
<sequence length="145" mass="16072">MADLSSTNQKDSTTNIMSPSSPSTPPGETEVNSNNFSGGKLNSSQEQNTTTVPIYNAHHNHASCDDPSHNHFHEESSLPSNSSKTKTRRSDRKKAKDYVRSELLPGHRGSENIDDLVKFIESQSPTTTITDTTKTDEKKKRNNKK</sequence>
<evidence type="ECO:0000313" key="2">
    <source>
        <dbReference type="EMBL" id="CAF0833246.1"/>
    </source>
</evidence>
<evidence type="ECO:0000256" key="1">
    <source>
        <dbReference type="SAM" id="MobiDB-lite"/>
    </source>
</evidence>
<reference evidence="3" key="1">
    <citation type="submission" date="2021-02" db="EMBL/GenBank/DDBJ databases">
        <authorList>
            <person name="Nowell W R."/>
        </authorList>
    </citation>
    <scope>NUCLEOTIDE SEQUENCE</scope>
</reference>
<keyword evidence="6" id="KW-1185">Reference proteome</keyword>
<feature type="compositionally biased region" description="Basic and acidic residues" evidence="1">
    <location>
        <begin position="62"/>
        <end position="76"/>
    </location>
</feature>
<gene>
    <name evidence="3" type="ORF">GPM918_LOCUS9953</name>
    <name evidence="2" type="ORF">OVA965_LOCUS6255</name>
    <name evidence="5" type="ORF">SRO942_LOCUS9954</name>
    <name evidence="4" type="ORF">TMI583_LOCUS6251</name>
</gene>
<dbReference type="Proteomes" id="UP000681722">
    <property type="component" value="Unassembled WGS sequence"/>
</dbReference>